<dbReference type="STRING" id="1121449.SAMN02745704_01896"/>
<dbReference type="SUPFAM" id="SSF51306">
    <property type="entry name" value="LexA/Signal peptidase"/>
    <property type="match status" value="1"/>
</dbReference>
<name>A0A1T4X7Z6_9BACT</name>
<reference evidence="2 3" key="1">
    <citation type="submission" date="2017-02" db="EMBL/GenBank/DDBJ databases">
        <authorList>
            <person name="Peterson S.W."/>
        </authorList>
    </citation>
    <scope>NUCLEOTIDE SEQUENCE [LARGE SCALE GENOMIC DNA]</scope>
    <source>
        <strain evidence="2 3">DSM 16080</strain>
    </source>
</reference>
<dbReference type="AlphaFoldDB" id="A0A1T4X7Z6"/>
<feature type="domain" description="Peptidase S24/S26A/S26B/S26C" evidence="1">
    <location>
        <begin position="149"/>
        <end position="239"/>
    </location>
</feature>
<dbReference type="InterPro" id="IPR036286">
    <property type="entry name" value="LexA/Signal_pep-like_sf"/>
</dbReference>
<evidence type="ECO:0000313" key="2">
    <source>
        <dbReference type="EMBL" id="SKA85579.1"/>
    </source>
</evidence>
<evidence type="ECO:0000259" key="1">
    <source>
        <dbReference type="Pfam" id="PF00717"/>
    </source>
</evidence>
<dbReference type="Proteomes" id="UP000190027">
    <property type="component" value="Unassembled WGS sequence"/>
</dbReference>
<gene>
    <name evidence="2" type="ORF">SAMN02745704_01896</name>
</gene>
<dbReference type="CDD" id="cd06462">
    <property type="entry name" value="Peptidase_S24_S26"/>
    <property type="match status" value="1"/>
</dbReference>
<dbReference type="InterPro" id="IPR015927">
    <property type="entry name" value="Peptidase_S24_S26A/B/C"/>
</dbReference>
<dbReference type="EMBL" id="FUYC01000008">
    <property type="protein sequence ID" value="SKA85579.1"/>
    <property type="molecule type" value="Genomic_DNA"/>
</dbReference>
<accession>A0A1T4X7Z6</accession>
<dbReference type="Gene3D" id="2.10.109.10">
    <property type="entry name" value="Umud Fragment, subunit A"/>
    <property type="match status" value="1"/>
</dbReference>
<dbReference type="RefSeq" id="WP_078717453.1">
    <property type="nucleotide sequence ID" value="NZ_FUYC01000008.1"/>
</dbReference>
<keyword evidence="3" id="KW-1185">Reference proteome</keyword>
<organism evidence="2 3">
    <name type="scientific">Paucidesulfovibrio gracilis DSM 16080</name>
    <dbReference type="NCBI Taxonomy" id="1121449"/>
    <lineage>
        <taxon>Bacteria</taxon>
        <taxon>Pseudomonadati</taxon>
        <taxon>Thermodesulfobacteriota</taxon>
        <taxon>Desulfovibrionia</taxon>
        <taxon>Desulfovibrionales</taxon>
        <taxon>Desulfovibrionaceae</taxon>
        <taxon>Paucidesulfovibrio</taxon>
    </lineage>
</organism>
<protein>
    <submittedName>
        <fullName evidence="2">Peptidase S24-like</fullName>
    </submittedName>
</protein>
<dbReference type="Pfam" id="PF00717">
    <property type="entry name" value="Peptidase_S24"/>
    <property type="match status" value="1"/>
</dbReference>
<evidence type="ECO:0000313" key="3">
    <source>
        <dbReference type="Proteomes" id="UP000190027"/>
    </source>
</evidence>
<sequence length="249" mass="27757">MAFTDELRNRLKELVGKGKPFPNKKRMADALEVDPSQLNRFLSGERGLTVDSLGRILDRLGARLAFPDDPDDATREVCFVVPERSQVGREAPPPDSEDYIAVPLAASPVAAGPGLIPEDKIDGWVLVWRHHEAVRFRSNMVAVQIGKNELSMIPTLHPGDIVLVDRNERDPVPAGKIMLVTEPGGDDAGAMVKRVSTHKTSEDIELIFYSDNSRDFPPMVYRLARDYDDDITRAIVGKVVWAWSDMTRK</sequence>
<dbReference type="OrthoDB" id="5460881at2"/>
<proteinExistence type="predicted"/>